<dbReference type="InterPro" id="IPR010496">
    <property type="entry name" value="AL/BT2_dom"/>
</dbReference>
<keyword evidence="4" id="KW-1185">Reference proteome</keyword>
<feature type="signal peptide" evidence="1">
    <location>
        <begin position="1"/>
        <end position="25"/>
    </location>
</feature>
<dbReference type="Proteomes" id="UP000320672">
    <property type="component" value="Chromosome"/>
</dbReference>
<dbReference type="Gene3D" id="2.60.120.560">
    <property type="entry name" value="Exo-inulinase, domain 1"/>
    <property type="match status" value="1"/>
</dbReference>
<evidence type="ECO:0000256" key="1">
    <source>
        <dbReference type="SAM" id="SignalP"/>
    </source>
</evidence>
<evidence type="ECO:0000259" key="2">
    <source>
        <dbReference type="Pfam" id="PF06439"/>
    </source>
</evidence>
<organism evidence="3 4">
    <name type="scientific">Roseimaritima multifibrata</name>
    <dbReference type="NCBI Taxonomy" id="1930274"/>
    <lineage>
        <taxon>Bacteria</taxon>
        <taxon>Pseudomonadati</taxon>
        <taxon>Planctomycetota</taxon>
        <taxon>Planctomycetia</taxon>
        <taxon>Pirellulales</taxon>
        <taxon>Pirellulaceae</taxon>
        <taxon>Roseimaritima</taxon>
    </lineage>
</organism>
<dbReference type="RefSeq" id="WP_145353636.1">
    <property type="nucleotide sequence ID" value="NZ_CP036262.1"/>
</dbReference>
<dbReference type="GO" id="GO:0016787">
    <property type="term" value="F:hydrolase activity"/>
    <property type="evidence" value="ECO:0007669"/>
    <property type="project" value="InterPro"/>
</dbReference>
<accession>A0A517MKS4</accession>
<sequence length="245" mass="26759" precursor="true">MTCIVKPSLRMLGLLAVIIPCSLSAEDASSTGVKAFIDSTGPGWVSLGEKDFVRVNGDPDTLVWEGKLAKSTGVPIGVTRSAKQYKNFEFVIEWRHLKAAGNSGVFAWVPESVLVDLPPGKLPRGGIEIQMLDHGYKTQYEKRSGKPGDWFSTNGDIFAVGTSTMKPFPPLSPSGSRSFPSKELSKGTPEWNHYYVRAINGEVRLWVNGEEVSGGNECNPAEGYLCLEAEGAPIEFRNLRIRELP</sequence>
<dbReference type="KEGG" id="rml:FF011L_42700"/>
<dbReference type="Pfam" id="PF06439">
    <property type="entry name" value="3keto-disac_hyd"/>
    <property type="match status" value="1"/>
</dbReference>
<feature type="chain" id="PRO_5021714942" description="3-keto-alpha-glucoside-1,2-lyase/3-keto-2-hydroxy-glucal hydratase domain-containing protein" evidence="1">
    <location>
        <begin position="26"/>
        <end position="245"/>
    </location>
</feature>
<feature type="domain" description="3-keto-alpha-glucoside-1,2-lyase/3-keto-2-hydroxy-glucal hydratase" evidence="2">
    <location>
        <begin position="43"/>
        <end position="242"/>
    </location>
</feature>
<dbReference type="EMBL" id="CP036262">
    <property type="protein sequence ID" value="QDS95474.1"/>
    <property type="molecule type" value="Genomic_DNA"/>
</dbReference>
<gene>
    <name evidence="3" type="ORF">FF011L_42700</name>
</gene>
<dbReference type="OrthoDB" id="248448at2"/>
<dbReference type="AlphaFoldDB" id="A0A517MKS4"/>
<evidence type="ECO:0000313" key="4">
    <source>
        <dbReference type="Proteomes" id="UP000320672"/>
    </source>
</evidence>
<reference evidence="3 4" key="1">
    <citation type="submission" date="2019-02" db="EMBL/GenBank/DDBJ databases">
        <title>Deep-cultivation of Planctomycetes and their phenomic and genomic characterization uncovers novel biology.</title>
        <authorList>
            <person name="Wiegand S."/>
            <person name="Jogler M."/>
            <person name="Boedeker C."/>
            <person name="Pinto D."/>
            <person name="Vollmers J."/>
            <person name="Rivas-Marin E."/>
            <person name="Kohn T."/>
            <person name="Peeters S.H."/>
            <person name="Heuer A."/>
            <person name="Rast P."/>
            <person name="Oberbeckmann S."/>
            <person name="Bunk B."/>
            <person name="Jeske O."/>
            <person name="Meyerdierks A."/>
            <person name="Storesund J.E."/>
            <person name="Kallscheuer N."/>
            <person name="Luecker S."/>
            <person name="Lage O.M."/>
            <person name="Pohl T."/>
            <person name="Merkel B.J."/>
            <person name="Hornburger P."/>
            <person name="Mueller R.-W."/>
            <person name="Bruemmer F."/>
            <person name="Labrenz M."/>
            <person name="Spormann A.M."/>
            <person name="Op den Camp H."/>
            <person name="Overmann J."/>
            <person name="Amann R."/>
            <person name="Jetten M.S.M."/>
            <person name="Mascher T."/>
            <person name="Medema M.H."/>
            <person name="Devos D.P."/>
            <person name="Kaster A.-K."/>
            <person name="Ovreas L."/>
            <person name="Rohde M."/>
            <person name="Galperin M.Y."/>
            <person name="Jogler C."/>
        </authorList>
    </citation>
    <scope>NUCLEOTIDE SEQUENCE [LARGE SCALE GENOMIC DNA]</scope>
    <source>
        <strain evidence="3 4">FF011L</strain>
    </source>
</reference>
<keyword evidence="1" id="KW-0732">Signal</keyword>
<proteinExistence type="predicted"/>
<protein>
    <recommendedName>
        <fullName evidence="2">3-keto-alpha-glucoside-1,2-lyase/3-keto-2-hydroxy-glucal hydratase domain-containing protein</fullName>
    </recommendedName>
</protein>
<evidence type="ECO:0000313" key="3">
    <source>
        <dbReference type="EMBL" id="QDS95474.1"/>
    </source>
</evidence>
<name>A0A517MKS4_9BACT</name>